<comment type="similarity">
    <text evidence="1">Belongs to the protein-tyrosine phosphatase family. Non-receptor class subfamily.</text>
</comment>
<dbReference type="Gene3D" id="3.90.190.10">
    <property type="entry name" value="Protein tyrosine phosphatase superfamily"/>
    <property type="match status" value="1"/>
</dbReference>
<evidence type="ECO:0000259" key="2">
    <source>
        <dbReference type="PROSITE" id="PS50055"/>
    </source>
</evidence>
<dbReference type="SMART" id="SM00194">
    <property type="entry name" value="PTPc"/>
    <property type="match status" value="1"/>
</dbReference>
<dbReference type="PROSITE" id="PS00383">
    <property type="entry name" value="TYR_PHOSPHATASE_1"/>
    <property type="match status" value="1"/>
</dbReference>
<dbReference type="RefSeq" id="XP_007875016.1">
    <property type="nucleotide sequence ID" value="XM_007876825.1"/>
</dbReference>
<dbReference type="HOGENOM" id="CLU_001645_9_1_1"/>
<accession>M7NNX8</accession>
<dbReference type="GO" id="GO:0007124">
    <property type="term" value="P:pseudohyphal growth"/>
    <property type="evidence" value="ECO:0007669"/>
    <property type="project" value="EnsemblFungi"/>
</dbReference>
<evidence type="ECO:0000256" key="1">
    <source>
        <dbReference type="ARBA" id="ARBA00009649"/>
    </source>
</evidence>
<dbReference type="InterPro" id="IPR016130">
    <property type="entry name" value="Tyr_Pase_AS"/>
</dbReference>
<feature type="domain" description="Tyrosine specific protein phosphatases" evidence="3">
    <location>
        <begin position="192"/>
        <end position="273"/>
    </location>
</feature>
<dbReference type="SMART" id="SM00404">
    <property type="entry name" value="PTPc_motif"/>
    <property type="match status" value="1"/>
</dbReference>
<evidence type="ECO:0000259" key="3">
    <source>
        <dbReference type="PROSITE" id="PS50056"/>
    </source>
</evidence>
<name>M7NNX8_PNEMU</name>
<sequence length="288" mass="34097">MDLSYDALHEKFAQLQILEKQRKKSLASEWSVTESQKKKNLSRNRYSDIVPYNKSRVKLINSENDYINASYIFLPNDKKYIASQGPLKSTILHFWNMVWDNLEDQGIILMLTKIEEQGLEKCAKYWPEEEKEFIFPEVFLKVEFIGKEYDEKAETLIHHLKLSRLNKPELSKYINHFYFKNWPDHGIPQNLLPFINLISLVTLIKKKNDYIIVHCSAGCGRTGTYIALDYLISTLSTFKVNFNENINEDPIFNIINQIREQRMHMVQSFSQLEFIYKTVKYFLKTLES</sequence>
<organism evidence="4 5">
    <name type="scientific">Pneumocystis murina (strain B123)</name>
    <name type="common">Mouse pneumocystis pneumonia agent</name>
    <name type="synonym">Pneumocystis carinii f. sp. muris</name>
    <dbReference type="NCBI Taxonomy" id="1069680"/>
    <lineage>
        <taxon>Eukaryota</taxon>
        <taxon>Fungi</taxon>
        <taxon>Dikarya</taxon>
        <taxon>Ascomycota</taxon>
        <taxon>Taphrinomycotina</taxon>
        <taxon>Pneumocystomycetes</taxon>
        <taxon>Pneumocystaceae</taxon>
        <taxon>Pneumocystis</taxon>
    </lineage>
</organism>
<dbReference type="InterPro" id="IPR000242">
    <property type="entry name" value="PTP_cat"/>
</dbReference>
<feature type="domain" description="Tyrosine-protein phosphatase" evidence="2">
    <location>
        <begin position="8"/>
        <end position="282"/>
    </location>
</feature>
<dbReference type="OrthoDB" id="10253954at2759"/>
<dbReference type="GO" id="GO:0001403">
    <property type="term" value="P:invasive growth in response to glucose limitation"/>
    <property type="evidence" value="ECO:0007669"/>
    <property type="project" value="EnsemblFungi"/>
</dbReference>
<gene>
    <name evidence="4" type="ORF">PNEG_02970</name>
</gene>
<dbReference type="GO" id="GO:0004725">
    <property type="term" value="F:protein tyrosine phosphatase activity"/>
    <property type="evidence" value="ECO:0007669"/>
    <property type="project" value="EnsemblFungi"/>
</dbReference>
<dbReference type="InterPro" id="IPR003595">
    <property type="entry name" value="Tyr_Pase_cat"/>
</dbReference>
<dbReference type="PANTHER" id="PTHR19134">
    <property type="entry name" value="RECEPTOR-TYPE TYROSINE-PROTEIN PHOSPHATASE"/>
    <property type="match status" value="1"/>
</dbReference>
<proteinExistence type="inferred from homology"/>
<dbReference type="PANTHER" id="PTHR19134:SF449">
    <property type="entry name" value="TYROSINE-PROTEIN PHOSPHATASE 1"/>
    <property type="match status" value="1"/>
</dbReference>
<dbReference type="PRINTS" id="PR00700">
    <property type="entry name" value="PRTYPHPHTASE"/>
</dbReference>
<dbReference type="VEuPathDB" id="FungiDB:PNEG_02970"/>
<dbReference type="AlphaFoldDB" id="M7NNX8"/>
<dbReference type="OMA" id="GHKWWIA"/>
<dbReference type="PROSITE" id="PS50056">
    <property type="entry name" value="TYR_PHOSPHATASE_2"/>
    <property type="match status" value="1"/>
</dbReference>
<comment type="caution">
    <text evidence="4">The sequence shown here is derived from an EMBL/GenBank/DDBJ whole genome shotgun (WGS) entry which is preliminary data.</text>
</comment>
<keyword evidence="5" id="KW-1185">Reference proteome</keyword>
<dbReference type="Proteomes" id="UP000011958">
    <property type="component" value="Unassembled WGS sequence"/>
</dbReference>
<reference evidence="5" key="1">
    <citation type="journal article" date="2016" name="Nat. Commun.">
        <title>Genome analysis of three Pneumocystis species reveals adaptation mechanisms to life exclusively in mammalian hosts.</title>
        <authorList>
            <person name="Ma L."/>
            <person name="Chen Z."/>
            <person name="Huang D.W."/>
            <person name="Kutty G."/>
            <person name="Ishihara M."/>
            <person name="Wang H."/>
            <person name="Abouelleil A."/>
            <person name="Bishop L."/>
            <person name="Davey E."/>
            <person name="Deng R."/>
            <person name="Deng X."/>
            <person name="Fan L."/>
            <person name="Fantoni G."/>
            <person name="Fitzgerald M."/>
            <person name="Gogineni E."/>
            <person name="Goldberg J.M."/>
            <person name="Handley G."/>
            <person name="Hu X."/>
            <person name="Huber C."/>
            <person name="Jiao X."/>
            <person name="Jones K."/>
            <person name="Levin J.Z."/>
            <person name="Liu Y."/>
            <person name="Macdonald P."/>
            <person name="Melnikov A."/>
            <person name="Raley C."/>
            <person name="Sassi M."/>
            <person name="Sherman B.T."/>
            <person name="Song X."/>
            <person name="Sykes S."/>
            <person name="Tran B."/>
            <person name="Walsh L."/>
            <person name="Xia Y."/>
            <person name="Yang J."/>
            <person name="Young S."/>
            <person name="Zeng Q."/>
            <person name="Zheng X."/>
            <person name="Stephens R."/>
            <person name="Nusbaum C."/>
            <person name="Birren B.W."/>
            <person name="Azadi P."/>
            <person name="Lempicki R.A."/>
            <person name="Cuomo C.A."/>
            <person name="Kovacs J.A."/>
        </authorList>
    </citation>
    <scope>NUCLEOTIDE SEQUENCE [LARGE SCALE GENOMIC DNA]</scope>
    <source>
        <strain evidence="5">B123</strain>
    </source>
</reference>
<dbReference type="PROSITE" id="PS50055">
    <property type="entry name" value="TYR_PHOSPHATASE_PTP"/>
    <property type="match status" value="1"/>
</dbReference>
<evidence type="ECO:0000313" key="4">
    <source>
        <dbReference type="EMBL" id="EMR08801.1"/>
    </source>
</evidence>
<dbReference type="InterPro" id="IPR050348">
    <property type="entry name" value="Protein-Tyr_Phosphatase"/>
</dbReference>
<dbReference type="Pfam" id="PF00102">
    <property type="entry name" value="Y_phosphatase"/>
    <property type="match status" value="1"/>
</dbReference>
<dbReference type="CDD" id="cd18533">
    <property type="entry name" value="PTP_fungal"/>
    <property type="match status" value="1"/>
</dbReference>
<dbReference type="SUPFAM" id="SSF52799">
    <property type="entry name" value="(Phosphotyrosine protein) phosphatases II"/>
    <property type="match status" value="1"/>
</dbReference>
<dbReference type="STRING" id="1069680.M7NNX8"/>
<dbReference type="GeneID" id="19896657"/>
<dbReference type="EMBL" id="AFWA02000014">
    <property type="protein sequence ID" value="EMR08801.1"/>
    <property type="molecule type" value="Genomic_DNA"/>
</dbReference>
<dbReference type="eggNOG" id="KOG0789">
    <property type="taxonomic scope" value="Eukaryota"/>
</dbReference>
<protein>
    <submittedName>
        <fullName evidence="4">Uncharacterized protein</fullName>
    </submittedName>
</protein>
<dbReference type="InterPro" id="IPR029021">
    <property type="entry name" value="Prot-tyrosine_phosphatase-like"/>
</dbReference>
<dbReference type="InterPro" id="IPR000387">
    <property type="entry name" value="Tyr_Pase_dom"/>
</dbReference>
<evidence type="ECO:0000313" key="5">
    <source>
        <dbReference type="Proteomes" id="UP000011958"/>
    </source>
</evidence>